<evidence type="ECO:0000313" key="1">
    <source>
        <dbReference type="EMBL" id="MED6132114.1"/>
    </source>
</evidence>
<organism evidence="1 2">
    <name type="scientific">Stylosanthes scabra</name>
    <dbReference type="NCBI Taxonomy" id="79078"/>
    <lineage>
        <taxon>Eukaryota</taxon>
        <taxon>Viridiplantae</taxon>
        <taxon>Streptophyta</taxon>
        <taxon>Embryophyta</taxon>
        <taxon>Tracheophyta</taxon>
        <taxon>Spermatophyta</taxon>
        <taxon>Magnoliopsida</taxon>
        <taxon>eudicotyledons</taxon>
        <taxon>Gunneridae</taxon>
        <taxon>Pentapetalae</taxon>
        <taxon>rosids</taxon>
        <taxon>fabids</taxon>
        <taxon>Fabales</taxon>
        <taxon>Fabaceae</taxon>
        <taxon>Papilionoideae</taxon>
        <taxon>50 kb inversion clade</taxon>
        <taxon>dalbergioids sensu lato</taxon>
        <taxon>Dalbergieae</taxon>
        <taxon>Pterocarpus clade</taxon>
        <taxon>Stylosanthes</taxon>
    </lineage>
</organism>
<evidence type="ECO:0000313" key="2">
    <source>
        <dbReference type="Proteomes" id="UP001341840"/>
    </source>
</evidence>
<gene>
    <name evidence="1" type="ORF">PIB30_016145</name>
</gene>
<sequence>MEGLEGVVKKTVESVMALACSACCGAIENQRLKRVRLIREFVSSFVARSKRSDGESSMFDVSTKGEGFFEMGLNRNSESKVKCVHVASDRSYEDEDSFERLSNVASDDWWSLSINREGKLRPKG</sequence>
<accession>A0ABU6S770</accession>
<name>A0ABU6S770_9FABA</name>
<proteinExistence type="predicted"/>
<dbReference type="Proteomes" id="UP001341840">
    <property type="component" value="Unassembled WGS sequence"/>
</dbReference>
<protein>
    <submittedName>
        <fullName evidence="1">Uncharacterized protein</fullName>
    </submittedName>
</protein>
<comment type="caution">
    <text evidence="1">The sequence shown here is derived from an EMBL/GenBank/DDBJ whole genome shotgun (WGS) entry which is preliminary data.</text>
</comment>
<dbReference type="EMBL" id="JASCZI010060460">
    <property type="protein sequence ID" value="MED6132114.1"/>
    <property type="molecule type" value="Genomic_DNA"/>
</dbReference>
<keyword evidence="2" id="KW-1185">Reference proteome</keyword>
<reference evidence="1 2" key="1">
    <citation type="journal article" date="2023" name="Plants (Basel)">
        <title>Bridging the Gap: Combining Genomics and Transcriptomics Approaches to Understand Stylosanthes scabra, an Orphan Legume from the Brazilian Caatinga.</title>
        <authorList>
            <person name="Ferreira-Neto J.R.C."/>
            <person name="da Silva M.D."/>
            <person name="Binneck E."/>
            <person name="de Melo N.F."/>
            <person name="da Silva R.H."/>
            <person name="de Melo A.L.T.M."/>
            <person name="Pandolfi V."/>
            <person name="Bustamante F.O."/>
            <person name="Brasileiro-Vidal A.C."/>
            <person name="Benko-Iseppon A.M."/>
        </authorList>
    </citation>
    <scope>NUCLEOTIDE SEQUENCE [LARGE SCALE GENOMIC DNA]</scope>
    <source>
        <tissue evidence="1">Leaves</tissue>
    </source>
</reference>